<sequence>MSEQDVLYEVADGVGTITINRPDKLNALNVAVVKTLREFFKNAEDGPAVRVVILTGAGEKAFAAGADITEF</sequence>
<dbReference type="Pfam" id="PF00378">
    <property type="entry name" value="ECH_1"/>
    <property type="match status" value="1"/>
</dbReference>
<dbReference type="PANTHER" id="PTHR43802:SF1">
    <property type="entry name" value="IP11341P-RELATED"/>
    <property type="match status" value="1"/>
</dbReference>
<evidence type="ECO:0008006" key="3">
    <source>
        <dbReference type="Google" id="ProtNLM"/>
    </source>
</evidence>
<dbReference type="SUPFAM" id="SSF52096">
    <property type="entry name" value="ClpP/crotonase"/>
    <property type="match status" value="1"/>
</dbReference>
<accession>X0TQM7</accession>
<evidence type="ECO:0000256" key="1">
    <source>
        <dbReference type="ARBA" id="ARBA00005254"/>
    </source>
</evidence>
<gene>
    <name evidence="2" type="ORF">S01H1_29353</name>
</gene>
<protein>
    <recommendedName>
        <fullName evidence="3">Enoyl-CoA hydratase</fullName>
    </recommendedName>
</protein>
<dbReference type="CDD" id="cd06558">
    <property type="entry name" value="crotonase-like"/>
    <property type="match status" value="1"/>
</dbReference>
<feature type="non-terminal residue" evidence="2">
    <location>
        <position position="71"/>
    </location>
</feature>
<dbReference type="InterPro" id="IPR001753">
    <property type="entry name" value="Enoyl-CoA_hydra/iso"/>
</dbReference>
<comment type="caution">
    <text evidence="2">The sequence shown here is derived from an EMBL/GenBank/DDBJ whole genome shotgun (WGS) entry which is preliminary data.</text>
</comment>
<dbReference type="AlphaFoldDB" id="X0TQM7"/>
<dbReference type="InterPro" id="IPR029045">
    <property type="entry name" value="ClpP/crotonase-like_dom_sf"/>
</dbReference>
<proteinExistence type="inferred from homology"/>
<dbReference type="PANTHER" id="PTHR43802">
    <property type="entry name" value="ENOYL-COA HYDRATASE"/>
    <property type="match status" value="1"/>
</dbReference>
<name>X0TQM7_9ZZZZ</name>
<organism evidence="2">
    <name type="scientific">marine sediment metagenome</name>
    <dbReference type="NCBI Taxonomy" id="412755"/>
    <lineage>
        <taxon>unclassified sequences</taxon>
        <taxon>metagenomes</taxon>
        <taxon>ecological metagenomes</taxon>
    </lineage>
</organism>
<dbReference type="EMBL" id="BARS01017988">
    <property type="protein sequence ID" value="GAF89511.1"/>
    <property type="molecule type" value="Genomic_DNA"/>
</dbReference>
<reference evidence="2" key="1">
    <citation type="journal article" date="2014" name="Front. Microbiol.">
        <title>High frequency of phylogenetically diverse reductive dehalogenase-homologous genes in deep subseafloor sedimentary metagenomes.</title>
        <authorList>
            <person name="Kawai M."/>
            <person name="Futagami T."/>
            <person name="Toyoda A."/>
            <person name="Takaki Y."/>
            <person name="Nishi S."/>
            <person name="Hori S."/>
            <person name="Arai W."/>
            <person name="Tsubouchi T."/>
            <person name="Morono Y."/>
            <person name="Uchiyama I."/>
            <person name="Ito T."/>
            <person name="Fujiyama A."/>
            <person name="Inagaki F."/>
            <person name="Takami H."/>
        </authorList>
    </citation>
    <scope>NUCLEOTIDE SEQUENCE</scope>
    <source>
        <strain evidence="2">Expedition CK06-06</strain>
    </source>
</reference>
<evidence type="ECO:0000313" key="2">
    <source>
        <dbReference type="EMBL" id="GAF89511.1"/>
    </source>
</evidence>
<comment type="similarity">
    <text evidence="1">Belongs to the enoyl-CoA hydratase/isomerase family.</text>
</comment>
<dbReference type="Gene3D" id="3.90.226.10">
    <property type="entry name" value="2-enoyl-CoA Hydratase, Chain A, domain 1"/>
    <property type="match status" value="1"/>
</dbReference>